<dbReference type="GO" id="GO:0004888">
    <property type="term" value="F:transmembrane signaling receptor activity"/>
    <property type="evidence" value="ECO:0007669"/>
    <property type="project" value="InterPro"/>
</dbReference>
<feature type="domain" description="Neurotransmitter-gated ion-channel ligand-binding" evidence="3">
    <location>
        <begin position="51"/>
        <end position="232"/>
    </location>
</feature>
<dbReference type="EMBL" id="JAIZAY010000020">
    <property type="protein sequence ID" value="KAJ8022703.1"/>
    <property type="molecule type" value="Genomic_DNA"/>
</dbReference>
<feature type="signal peptide" evidence="2">
    <location>
        <begin position="1"/>
        <end position="23"/>
    </location>
</feature>
<dbReference type="InterPro" id="IPR036734">
    <property type="entry name" value="Neur_chan_lig-bd_sf"/>
</dbReference>
<dbReference type="SUPFAM" id="SSF63712">
    <property type="entry name" value="Nicotinic receptor ligand binding domain-like"/>
    <property type="match status" value="1"/>
</dbReference>
<dbReference type="OrthoDB" id="5920062at2759"/>
<evidence type="ECO:0000313" key="5">
    <source>
        <dbReference type="Proteomes" id="UP001152320"/>
    </source>
</evidence>
<evidence type="ECO:0000256" key="1">
    <source>
        <dbReference type="SAM" id="Phobius"/>
    </source>
</evidence>
<dbReference type="InterPro" id="IPR006201">
    <property type="entry name" value="Neur_channel"/>
</dbReference>
<feature type="transmembrane region" description="Helical" evidence="1">
    <location>
        <begin position="362"/>
        <end position="386"/>
    </location>
</feature>
<keyword evidence="1" id="KW-0472">Membrane</keyword>
<keyword evidence="2" id="KW-0732">Signal</keyword>
<feature type="transmembrane region" description="Helical" evidence="1">
    <location>
        <begin position="267"/>
        <end position="284"/>
    </location>
</feature>
<dbReference type="PANTHER" id="PTHR18945">
    <property type="entry name" value="NEUROTRANSMITTER GATED ION CHANNEL"/>
    <property type="match status" value="1"/>
</dbReference>
<keyword evidence="1" id="KW-0812">Transmembrane</keyword>
<evidence type="ECO:0000256" key="2">
    <source>
        <dbReference type="SAM" id="SignalP"/>
    </source>
</evidence>
<comment type="caution">
    <text evidence="4">The sequence shown here is derived from an EMBL/GenBank/DDBJ whole genome shotgun (WGS) entry which is preliminary data.</text>
</comment>
<protein>
    <submittedName>
        <fullName evidence="4">Neuronal acetylcholine receptor subunit alpha-2</fullName>
    </submittedName>
</protein>
<accession>A0A9Q0YHG9</accession>
<dbReference type="GO" id="GO:0016020">
    <property type="term" value="C:membrane"/>
    <property type="evidence" value="ECO:0007669"/>
    <property type="project" value="InterPro"/>
</dbReference>
<evidence type="ECO:0000313" key="4">
    <source>
        <dbReference type="EMBL" id="KAJ8022703.1"/>
    </source>
</evidence>
<keyword evidence="5" id="KW-1185">Reference proteome</keyword>
<reference evidence="4" key="1">
    <citation type="submission" date="2021-10" db="EMBL/GenBank/DDBJ databases">
        <title>Tropical sea cucumber genome reveals ecological adaptation and Cuvierian tubules defense mechanism.</title>
        <authorList>
            <person name="Chen T."/>
        </authorList>
    </citation>
    <scope>NUCLEOTIDE SEQUENCE</scope>
    <source>
        <strain evidence="4">Nanhai2018</strain>
        <tissue evidence="4">Muscle</tissue>
    </source>
</reference>
<keyword evidence="4" id="KW-0675">Receptor</keyword>
<keyword evidence="1" id="KW-1133">Transmembrane helix</keyword>
<feature type="chain" id="PRO_5040300187" evidence="2">
    <location>
        <begin position="24"/>
        <end position="387"/>
    </location>
</feature>
<dbReference type="AlphaFoldDB" id="A0A9Q0YHG9"/>
<dbReference type="InterPro" id="IPR006202">
    <property type="entry name" value="Neur_chan_lig-bd"/>
</dbReference>
<feature type="transmembrane region" description="Helical" evidence="1">
    <location>
        <begin position="320"/>
        <end position="341"/>
    </location>
</feature>
<gene>
    <name evidence="4" type="ORF">HOLleu_37677</name>
</gene>
<dbReference type="Gene3D" id="2.70.170.10">
    <property type="entry name" value="Neurotransmitter-gated ion-channel ligand-binding domain"/>
    <property type="match status" value="1"/>
</dbReference>
<name>A0A9Q0YHG9_HOLLE</name>
<feature type="transmembrane region" description="Helical" evidence="1">
    <location>
        <begin position="291"/>
        <end position="308"/>
    </location>
</feature>
<dbReference type="GO" id="GO:0005230">
    <property type="term" value="F:extracellular ligand-gated monoatomic ion channel activity"/>
    <property type="evidence" value="ECO:0007669"/>
    <property type="project" value="InterPro"/>
</dbReference>
<organism evidence="4 5">
    <name type="scientific">Holothuria leucospilota</name>
    <name type="common">Black long sea cucumber</name>
    <name type="synonym">Mertensiothuria leucospilota</name>
    <dbReference type="NCBI Taxonomy" id="206669"/>
    <lineage>
        <taxon>Eukaryota</taxon>
        <taxon>Metazoa</taxon>
        <taxon>Echinodermata</taxon>
        <taxon>Eleutherozoa</taxon>
        <taxon>Echinozoa</taxon>
        <taxon>Holothuroidea</taxon>
        <taxon>Aspidochirotacea</taxon>
        <taxon>Aspidochirotida</taxon>
        <taxon>Holothuriidae</taxon>
        <taxon>Holothuria</taxon>
    </lineage>
</organism>
<evidence type="ECO:0000259" key="3">
    <source>
        <dbReference type="Pfam" id="PF02931"/>
    </source>
</evidence>
<dbReference type="Pfam" id="PF02931">
    <property type="entry name" value="Neur_chan_LBD"/>
    <property type="match status" value="1"/>
</dbReference>
<dbReference type="Proteomes" id="UP001152320">
    <property type="component" value="Chromosome 20"/>
</dbReference>
<sequence>MKMSFFLQVLYLTWMLSIDCILCEPSTVDDDVVDLLSEQVLKFHLLARSYPEIAPAEPVTLKYGISPVKIVDVDVRRGLVTVDLWLKHYWEDPRLVWDPTVYSSKILFLKANDEVFVPEMALYNGVMTPTAPDPLVVVNPNGGMIYFLTVRAEIYCRLPSLPFQDVICPITIGPWSHDTRQTVLATFDPAVETTFVQDTGICIIGDSWAEIRESSYDCCPGIEFGTMTLYLRLNCSDDDLITPATEVQHSVPKKAQALPLASTSKCSLPIVAAPFLVLLIFMLPYKATNRVFLGTLVFAALLLVWTSTEVSPDERRFLQLSTMVAISATFASLVPCICSSVGKQDTQIRDYGPKQSWCKNRVAIMIDLMLFAAAAIVLGISTAGTFA</sequence>
<proteinExistence type="predicted"/>